<evidence type="ECO:0000256" key="1">
    <source>
        <dbReference type="ARBA" id="ARBA00022729"/>
    </source>
</evidence>
<protein>
    <submittedName>
        <fullName evidence="4">DNAJB11</fullName>
    </submittedName>
</protein>
<sequence length="348" mass="40123">MASYVNMVLLFFNLLLMFLVATAGRDFYKILGVDKSATINEIKKIYRKKAKEMHPDKNPDNPNAAELFQDLSAAYKVLSDQEKRKIYDRLGEEGLEQRDMSGDPFSNFFGGFNFKEQTPDIARGGDVIMDLEVSLEELYSGNFVEVIRYKPVAKPAKGKRKCNCRTEMITTQLGPGRFQMTQQHVCDECPNIKFVPEEKILEVEIEAGMRDGHEYPFIAEGEPHIDGEPGDLKFRIKQAKHPIFERRDDDLYTNVTISLTDALIGFEMDIIHLDGHKVHVKREKITRPGARMRKNNEGMPNYENIHKRGALYITFDVDFPKKTLSDEEKEMIKKILEQESKQQVYNDL</sequence>
<feature type="domain" description="J" evidence="3">
    <location>
        <begin position="26"/>
        <end position="91"/>
    </location>
</feature>
<dbReference type="SMART" id="SM00271">
    <property type="entry name" value="DnaJ"/>
    <property type="match status" value="1"/>
</dbReference>
<feature type="signal peptide" evidence="2">
    <location>
        <begin position="1"/>
        <end position="23"/>
    </location>
</feature>
<dbReference type="InterPro" id="IPR002939">
    <property type="entry name" value="DnaJ_C"/>
</dbReference>
<evidence type="ECO:0000313" key="4">
    <source>
        <dbReference type="EMBL" id="CAE1307961.1"/>
    </source>
</evidence>
<proteinExistence type="predicted"/>
<dbReference type="SUPFAM" id="SSF46565">
    <property type="entry name" value="Chaperone J-domain"/>
    <property type="match status" value="1"/>
</dbReference>
<reference evidence="4" key="1">
    <citation type="submission" date="2021-01" db="EMBL/GenBank/DDBJ databases">
        <authorList>
            <person name="Li R."/>
            <person name="Bekaert M."/>
        </authorList>
    </citation>
    <scope>NUCLEOTIDE SEQUENCE</scope>
    <source>
        <strain evidence="4">Farmed</strain>
    </source>
</reference>
<dbReference type="CDD" id="cd06257">
    <property type="entry name" value="DnaJ"/>
    <property type="match status" value="1"/>
</dbReference>
<dbReference type="OrthoDB" id="550424at2759"/>
<dbReference type="Gene3D" id="2.60.260.20">
    <property type="entry name" value="Urease metallochaperone UreE, N-terminal domain"/>
    <property type="match status" value="2"/>
</dbReference>
<dbReference type="Proteomes" id="UP000597762">
    <property type="component" value="Unassembled WGS sequence"/>
</dbReference>
<name>A0A812DNP9_ACAPH</name>
<dbReference type="FunFam" id="2.60.260.20:FF:000013">
    <property type="entry name" value="DnaJ subfamily B member 11"/>
    <property type="match status" value="1"/>
</dbReference>
<dbReference type="EMBL" id="CAHIKZ030004155">
    <property type="protein sequence ID" value="CAE1307961.1"/>
    <property type="molecule type" value="Genomic_DNA"/>
</dbReference>
<dbReference type="InterPro" id="IPR051736">
    <property type="entry name" value="DnaJ-B11-like"/>
</dbReference>
<dbReference type="PRINTS" id="PR00625">
    <property type="entry name" value="JDOMAIN"/>
</dbReference>
<accession>A0A812DNP9</accession>
<dbReference type="Pfam" id="PF01556">
    <property type="entry name" value="DnaJ_C"/>
    <property type="match status" value="1"/>
</dbReference>
<dbReference type="AlphaFoldDB" id="A0A812DNP9"/>
<dbReference type="SUPFAM" id="SSF49493">
    <property type="entry name" value="HSP40/DnaJ peptide-binding domain"/>
    <property type="match status" value="2"/>
</dbReference>
<organism evidence="4 5">
    <name type="scientific">Acanthosepion pharaonis</name>
    <name type="common">Pharaoh cuttlefish</name>
    <name type="synonym">Sepia pharaonis</name>
    <dbReference type="NCBI Taxonomy" id="158019"/>
    <lineage>
        <taxon>Eukaryota</taxon>
        <taxon>Metazoa</taxon>
        <taxon>Spiralia</taxon>
        <taxon>Lophotrochozoa</taxon>
        <taxon>Mollusca</taxon>
        <taxon>Cephalopoda</taxon>
        <taxon>Coleoidea</taxon>
        <taxon>Decapodiformes</taxon>
        <taxon>Sepiida</taxon>
        <taxon>Sepiina</taxon>
        <taxon>Sepiidae</taxon>
        <taxon>Acanthosepion</taxon>
    </lineage>
</organism>
<keyword evidence="1 2" id="KW-0732">Signal</keyword>
<feature type="chain" id="PRO_5032693496" evidence="2">
    <location>
        <begin position="24"/>
        <end position="348"/>
    </location>
</feature>
<evidence type="ECO:0000259" key="3">
    <source>
        <dbReference type="PROSITE" id="PS50076"/>
    </source>
</evidence>
<dbReference type="PANTHER" id="PTHR44298">
    <property type="entry name" value="DNAJ HOMOLOG SUBFAMILY B MEMBER 11"/>
    <property type="match status" value="1"/>
</dbReference>
<dbReference type="Pfam" id="PF00226">
    <property type="entry name" value="DnaJ"/>
    <property type="match status" value="1"/>
</dbReference>
<dbReference type="PROSITE" id="PS50076">
    <property type="entry name" value="DNAJ_2"/>
    <property type="match status" value="1"/>
</dbReference>
<dbReference type="GO" id="GO:0005783">
    <property type="term" value="C:endoplasmic reticulum"/>
    <property type="evidence" value="ECO:0007669"/>
    <property type="project" value="TreeGrafter"/>
</dbReference>
<dbReference type="PANTHER" id="PTHR44298:SF1">
    <property type="entry name" value="DNAJ HOMOLOG SUBFAMILY B MEMBER 11"/>
    <property type="match status" value="1"/>
</dbReference>
<keyword evidence="5" id="KW-1185">Reference proteome</keyword>
<dbReference type="CDD" id="cd10747">
    <property type="entry name" value="DnaJ_C"/>
    <property type="match status" value="1"/>
</dbReference>
<evidence type="ECO:0000256" key="2">
    <source>
        <dbReference type="SAM" id="SignalP"/>
    </source>
</evidence>
<gene>
    <name evidence="4" type="ORF">SPHA_59953</name>
</gene>
<dbReference type="GO" id="GO:0051787">
    <property type="term" value="F:misfolded protein binding"/>
    <property type="evidence" value="ECO:0007669"/>
    <property type="project" value="TreeGrafter"/>
</dbReference>
<dbReference type="GO" id="GO:0051082">
    <property type="term" value="F:unfolded protein binding"/>
    <property type="evidence" value="ECO:0007669"/>
    <property type="project" value="InterPro"/>
</dbReference>
<dbReference type="InterPro" id="IPR008971">
    <property type="entry name" value="HSP40/DnaJ_pept-bd"/>
</dbReference>
<dbReference type="InterPro" id="IPR036869">
    <property type="entry name" value="J_dom_sf"/>
</dbReference>
<dbReference type="Gene3D" id="1.10.287.110">
    <property type="entry name" value="DnaJ domain"/>
    <property type="match status" value="1"/>
</dbReference>
<evidence type="ECO:0000313" key="5">
    <source>
        <dbReference type="Proteomes" id="UP000597762"/>
    </source>
</evidence>
<dbReference type="InterPro" id="IPR001623">
    <property type="entry name" value="DnaJ_domain"/>
</dbReference>
<comment type="caution">
    <text evidence="4">The sequence shown here is derived from an EMBL/GenBank/DDBJ whole genome shotgun (WGS) entry which is preliminary data.</text>
</comment>
<dbReference type="GO" id="GO:0006457">
    <property type="term" value="P:protein folding"/>
    <property type="evidence" value="ECO:0007669"/>
    <property type="project" value="InterPro"/>
</dbReference>